<keyword evidence="4" id="KW-1185">Reference proteome</keyword>
<proteinExistence type="predicted"/>
<dbReference type="EMBL" id="LKHV02000001">
    <property type="protein sequence ID" value="MCS5707899.1"/>
    <property type="molecule type" value="Genomic_DNA"/>
</dbReference>
<reference evidence="3" key="2">
    <citation type="journal article" date="2016" name="Genome Announc.">
        <title>Draft Genome Sequences of Two Novel Amoeba-Resistant Intranuclear Bacteria, 'Candidatus Berkiella cookevillensis' and 'Candidatus Berkiella aquae'.</title>
        <authorList>
            <person name="Mehari Y.T."/>
            <person name="Arivett B.A."/>
            <person name="Farone A.L."/>
            <person name="Gunderson J.H."/>
            <person name="Farone M.B."/>
        </authorList>
    </citation>
    <scope>NUCLEOTIDE SEQUENCE</scope>
    <source>
        <strain evidence="3">CC99</strain>
    </source>
</reference>
<dbReference type="RefSeq" id="WP_057624509.1">
    <property type="nucleotide sequence ID" value="NZ_LKHV02000001.1"/>
</dbReference>
<dbReference type="OrthoDB" id="5652847at2"/>
<protein>
    <submittedName>
        <fullName evidence="2">Uncharacterized protein</fullName>
    </submittedName>
</protein>
<keyword evidence="1" id="KW-0472">Membrane</keyword>
<evidence type="ECO:0000313" key="3">
    <source>
        <dbReference type="EMBL" id="MCS5707899.1"/>
    </source>
</evidence>
<feature type="transmembrane region" description="Helical" evidence="1">
    <location>
        <begin position="90"/>
        <end position="115"/>
    </location>
</feature>
<name>A0A0Q9YMQ5_9GAMM</name>
<dbReference type="STRING" id="437022.CC99x_01407"/>
<accession>A0A0Q9YMQ5</accession>
<keyword evidence="1" id="KW-0812">Transmembrane</keyword>
<gene>
    <name evidence="3" type="ORF">CC99x_003170</name>
    <name evidence="2" type="ORF">CC99x_01407</name>
</gene>
<evidence type="ECO:0000313" key="2">
    <source>
        <dbReference type="EMBL" id="KRG18522.1"/>
    </source>
</evidence>
<keyword evidence="1" id="KW-1133">Transmembrane helix</keyword>
<dbReference type="Proteomes" id="UP000051494">
    <property type="component" value="Unassembled WGS sequence"/>
</dbReference>
<comment type="caution">
    <text evidence="2">The sequence shown here is derived from an EMBL/GenBank/DDBJ whole genome shotgun (WGS) entry which is preliminary data.</text>
</comment>
<reference evidence="3" key="3">
    <citation type="submission" date="2021-06" db="EMBL/GenBank/DDBJ databases">
        <title>Genomic Description and Analysis of Intracellular Bacteria, Candidatus Berkiella cookevillensis and Candidatus Berkiella aquae.</title>
        <authorList>
            <person name="Kidane D.T."/>
            <person name="Mehari Y.T."/>
            <person name="Rice F.C."/>
            <person name="Arivett B.A."/>
            <person name="Farone A.L."/>
            <person name="Berk S.G."/>
            <person name="Farone M.B."/>
        </authorList>
    </citation>
    <scope>NUCLEOTIDE SEQUENCE</scope>
    <source>
        <strain evidence="3">CC99</strain>
    </source>
</reference>
<sequence>MGKYTEVLNQNTKRRHADYERQLYQTYLTVPEWRNVEMAQELGTFLKEGHAFYRFPFFRQLFGLWGIFVDSYRTARRHHTVSELIFSEYMLMNVFISAFTTVSFILKGILSLLLYPVLNRKNKTAFQDSVADLVTEYANFLQHTPFYYFNYLSKLSIVYNAFWLSPNKTLADVVSLCVTTIELLCRHAISAPIAWWYSQPQNAAADRIHLLIKVDDPLLNLKRIDKEIKIIEQWKKTDALKQNQYYHITVPRYATFQKIATKLVRHDVKFKKIAGQDKIQFKIELTDDKPLERYHVLYAYRNYIDNKKIVEIDVTTKEFNQTVRNLRKDRIRIRNMHDF</sequence>
<organism evidence="2">
    <name type="scientific">Candidatus Berkiella cookevillensis</name>
    <dbReference type="NCBI Taxonomy" id="437022"/>
    <lineage>
        <taxon>Bacteria</taxon>
        <taxon>Pseudomonadati</taxon>
        <taxon>Pseudomonadota</taxon>
        <taxon>Gammaproteobacteria</taxon>
        <taxon>Candidatus Berkiellales</taxon>
        <taxon>Candidatus Berkiellaceae</taxon>
        <taxon>Candidatus Berkiella</taxon>
    </lineage>
</organism>
<evidence type="ECO:0000313" key="4">
    <source>
        <dbReference type="Proteomes" id="UP000051494"/>
    </source>
</evidence>
<dbReference type="AlphaFoldDB" id="A0A0Q9YMQ5"/>
<reference evidence="2" key="1">
    <citation type="submission" date="2015-09" db="EMBL/GenBank/DDBJ databases">
        <title>Draft Genome Sequences of Two Novel Amoeba-resistant Intranuclear Bacteria, Candidatus Berkiella cookevillensis and Candidatus Berkiella aquae.</title>
        <authorList>
            <person name="Mehari Y.T."/>
            <person name="Arivett B.A."/>
            <person name="Farone A.L."/>
            <person name="Gunderson J.H."/>
            <person name="Farone M.B."/>
        </authorList>
    </citation>
    <scope>NUCLEOTIDE SEQUENCE [LARGE SCALE GENOMIC DNA]</scope>
    <source>
        <strain evidence="2">CC99</strain>
    </source>
</reference>
<dbReference type="EMBL" id="LKHV01000006">
    <property type="protein sequence ID" value="KRG18522.1"/>
    <property type="molecule type" value="Genomic_DNA"/>
</dbReference>
<evidence type="ECO:0000256" key="1">
    <source>
        <dbReference type="SAM" id="Phobius"/>
    </source>
</evidence>